<dbReference type="OMA" id="WTENKDA"/>
<dbReference type="PANTHER" id="PTHR42919:SF8">
    <property type="entry name" value="N-ALPHA-ACETYLTRANSFERASE 50"/>
    <property type="match status" value="1"/>
</dbReference>
<dbReference type="GO" id="GO:0016747">
    <property type="term" value="F:acyltransferase activity, transferring groups other than amino-acyl groups"/>
    <property type="evidence" value="ECO:0007669"/>
    <property type="project" value="InterPro"/>
</dbReference>
<organism evidence="5 6">
    <name type="scientific">Uncinula necator</name>
    <name type="common">Grape powdery mildew</name>
    <dbReference type="NCBI Taxonomy" id="52586"/>
    <lineage>
        <taxon>Eukaryota</taxon>
        <taxon>Fungi</taxon>
        <taxon>Dikarya</taxon>
        <taxon>Ascomycota</taxon>
        <taxon>Pezizomycotina</taxon>
        <taxon>Leotiomycetes</taxon>
        <taxon>Erysiphales</taxon>
        <taxon>Erysiphaceae</taxon>
        <taxon>Erysiphe</taxon>
    </lineage>
</organism>
<dbReference type="EMBL" id="JNVN01001006">
    <property type="protein sequence ID" value="KHJ34170.1"/>
    <property type="molecule type" value="Genomic_DNA"/>
</dbReference>
<feature type="compositionally biased region" description="Basic residues" evidence="3">
    <location>
        <begin position="322"/>
        <end position="337"/>
    </location>
</feature>
<dbReference type="InterPro" id="IPR051556">
    <property type="entry name" value="N-term/lysine_N-AcTrnsfr"/>
</dbReference>
<sequence length="345" mass="38691">MDKIQFNSNFQTSIRTFFQPSQSKKSTTSAVTTLGSSSGTKPGVLGVISHNTTSINLELMSQKCSPSNISSNASIIEVEEDHLQPLRRINALLLPISFPDSFYRKILSPDPPISFSRSIIWSDPEPKVVGGILCRIDPTSCPIFSTERPQDLQGANDIYILSLTLLSPFRGQGLATQALRAVIDVARKHKDLNITSLYAHVWTENKDALKWYFDQGFQRGESVIHGYYRTLKPDTAWILRRRLTPTDYLTTSFSTLKEVDVELTVPPARFPKTSSHTESNAHPPARSFQGKGPDQEWNDLPDDVVHSSQPRLDRNQGDSTRSKNKVKSHSKSKKKRVYPVSAYET</sequence>
<name>A0A0B1PA07_UNCNE</name>
<dbReference type="AlphaFoldDB" id="A0A0B1PA07"/>
<evidence type="ECO:0000313" key="5">
    <source>
        <dbReference type="EMBL" id="KHJ34170.1"/>
    </source>
</evidence>
<evidence type="ECO:0000256" key="1">
    <source>
        <dbReference type="ARBA" id="ARBA00022679"/>
    </source>
</evidence>
<dbReference type="GO" id="GO:0031415">
    <property type="term" value="C:NatA complex"/>
    <property type="evidence" value="ECO:0007669"/>
    <property type="project" value="TreeGrafter"/>
</dbReference>
<evidence type="ECO:0000256" key="3">
    <source>
        <dbReference type="SAM" id="MobiDB-lite"/>
    </source>
</evidence>
<keyword evidence="6" id="KW-1185">Reference proteome</keyword>
<dbReference type="Proteomes" id="UP000030854">
    <property type="component" value="Unassembled WGS sequence"/>
</dbReference>
<keyword evidence="1 5" id="KW-0808">Transferase</keyword>
<dbReference type="Pfam" id="PF00583">
    <property type="entry name" value="Acetyltransf_1"/>
    <property type="match status" value="1"/>
</dbReference>
<feature type="region of interest" description="Disordered" evidence="3">
    <location>
        <begin position="268"/>
        <end position="345"/>
    </location>
</feature>
<dbReference type="SUPFAM" id="SSF55729">
    <property type="entry name" value="Acyl-CoA N-acyltransferases (Nat)"/>
    <property type="match status" value="1"/>
</dbReference>
<proteinExistence type="predicted"/>
<comment type="caution">
    <text evidence="5">The sequence shown here is derived from an EMBL/GenBank/DDBJ whole genome shotgun (WGS) entry which is preliminary data.</text>
</comment>
<dbReference type="HOGENOM" id="CLU_054412_0_0_1"/>
<dbReference type="InterPro" id="IPR016181">
    <property type="entry name" value="Acyl_CoA_acyltransferase"/>
</dbReference>
<dbReference type="CDD" id="cd04301">
    <property type="entry name" value="NAT_SF"/>
    <property type="match status" value="1"/>
</dbReference>
<feature type="domain" description="N-acetyltransferase" evidence="4">
    <location>
        <begin position="73"/>
        <end position="244"/>
    </location>
</feature>
<reference evidence="5 6" key="1">
    <citation type="journal article" date="2014" name="BMC Genomics">
        <title>Adaptive genomic structural variation in the grape powdery mildew pathogen, Erysiphe necator.</title>
        <authorList>
            <person name="Jones L."/>
            <person name="Riaz S."/>
            <person name="Morales-Cruz A."/>
            <person name="Amrine K.C."/>
            <person name="McGuire B."/>
            <person name="Gubler W.D."/>
            <person name="Walker M.A."/>
            <person name="Cantu D."/>
        </authorList>
    </citation>
    <scope>NUCLEOTIDE SEQUENCE [LARGE SCALE GENOMIC DNA]</scope>
    <source>
        <strain evidence="6">c</strain>
    </source>
</reference>
<keyword evidence="2 5" id="KW-0012">Acyltransferase</keyword>
<accession>A0A0B1PA07</accession>
<dbReference type="STRING" id="52586.A0A0B1PA07"/>
<protein>
    <submittedName>
        <fullName evidence="5">Putative acyltransferase domain-containing protein</fullName>
    </submittedName>
</protein>
<evidence type="ECO:0000256" key="2">
    <source>
        <dbReference type="ARBA" id="ARBA00023315"/>
    </source>
</evidence>
<dbReference type="Gene3D" id="3.40.630.30">
    <property type="match status" value="1"/>
</dbReference>
<dbReference type="GO" id="GO:0007064">
    <property type="term" value="P:mitotic sister chromatid cohesion"/>
    <property type="evidence" value="ECO:0007669"/>
    <property type="project" value="TreeGrafter"/>
</dbReference>
<dbReference type="PANTHER" id="PTHR42919">
    <property type="entry name" value="N-ALPHA-ACETYLTRANSFERASE"/>
    <property type="match status" value="1"/>
</dbReference>
<evidence type="ECO:0000313" key="6">
    <source>
        <dbReference type="Proteomes" id="UP000030854"/>
    </source>
</evidence>
<evidence type="ECO:0000259" key="4">
    <source>
        <dbReference type="PROSITE" id="PS51186"/>
    </source>
</evidence>
<dbReference type="PROSITE" id="PS51186">
    <property type="entry name" value="GNAT"/>
    <property type="match status" value="1"/>
</dbReference>
<dbReference type="InterPro" id="IPR000182">
    <property type="entry name" value="GNAT_dom"/>
</dbReference>
<gene>
    <name evidence="5" type="ORF">EV44_g4962</name>
</gene>